<evidence type="ECO:0000256" key="6">
    <source>
        <dbReference type="SAM" id="Phobius"/>
    </source>
</evidence>
<evidence type="ECO:0000313" key="9">
    <source>
        <dbReference type="Proteomes" id="UP000031620"/>
    </source>
</evidence>
<dbReference type="STRING" id="1291742.LOOC260_111730"/>
<dbReference type="KEGG" id="lho:LOOC260_111730"/>
<dbReference type="Proteomes" id="UP000031620">
    <property type="component" value="Chromosome"/>
</dbReference>
<keyword evidence="3 6" id="KW-0812">Transmembrane</keyword>
<comment type="subcellular location">
    <subcellularLocation>
        <location evidence="1">Cell membrane</location>
        <topology evidence="1">Multi-pass membrane protein</topology>
    </subcellularLocation>
</comment>
<evidence type="ECO:0000259" key="7">
    <source>
        <dbReference type="Pfam" id="PF10035"/>
    </source>
</evidence>
<dbReference type="GO" id="GO:0005886">
    <property type="term" value="C:plasma membrane"/>
    <property type="evidence" value="ECO:0007669"/>
    <property type="project" value="UniProtKB-SubCell"/>
</dbReference>
<dbReference type="RefSeq" id="WP_041093602.1">
    <property type="nucleotide sequence ID" value="NZ_AP014680.1"/>
</dbReference>
<accession>A0A0A1GTY4</accession>
<proteinExistence type="predicted"/>
<dbReference type="InterPro" id="IPR051461">
    <property type="entry name" value="UPF0750_membrane"/>
</dbReference>
<dbReference type="CDD" id="cd16380">
    <property type="entry name" value="YitT_C"/>
    <property type="match status" value="1"/>
</dbReference>
<dbReference type="AlphaFoldDB" id="A0A0A1GTY4"/>
<evidence type="ECO:0000256" key="3">
    <source>
        <dbReference type="ARBA" id="ARBA00022692"/>
    </source>
</evidence>
<dbReference type="PANTHER" id="PTHR33545:SF5">
    <property type="entry name" value="UPF0750 MEMBRANE PROTEIN YITT"/>
    <property type="match status" value="1"/>
</dbReference>
<evidence type="ECO:0000256" key="1">
    <source>
        <dbReference type="ARBA" id="ARBA00004651"/>
    </source>
</evidence>
<protein>
    <submittedName>
        <fullName evidence="8">Membrane protein</fullName>
    </submittedName>
</protein>
<keyword evidence="4 6" id="KW-1133">Transmembrane helix</keyword>
<dbReference type="PANTHER" id="PTHR33545">
    <property type="entry name" value="UPF0750 MEMBRANE PROTEIN YITT-RELATED"/>
    <property type="match status" value="1"/>
</dbReference>
<dbReference type="Pfam" id="PF02588">
    <property type="entry name" value="YitT_membrane"/>
    <property type="match status" value="1"/>
</dbReference>
<dbReference type="HOGENOM" id="CLU_063199_1_0_9"/>
<evidence type="ECO:0000313" key="8">
    <source>
        <dbReference type="EMBL" id="BAP85712.1"/>
    </source>
</evidence>
<keyword evidence="2" id="KW-1003">Cell membrane</keyword>
<dbReference type="PIRSF" id="PIRSF006483">
    <property type="entry name" value="Membrane_protein_YitT"/>
    <property type="match status" value="1"/>
</dbReference>
<feature type="transmembrane region" description="Helical" evidence="6">
    <location>
        <begin position="62"/>
        <end position="82"/>
    </location>
</feature>
<reference evidence="8 9" key="1">
    <citation type="submission" date="2014-11" db="EMBL/GenBank/DDBJ databases">
        <title>Complete genome sequence and analysis of Lactobacillus hokkaidonensis LOOC260T.</title>
        <authorList>
            <person name="Tanizawa Y."/>
            <person name="Tohno M."/>
            <person name="Kaminuma E."/>
            <person name="Nakamura Y."/>
            <person name="Arita M."/>
        </authorList>
    </citation>
    <scope>NUCLEOTIDE SEQUENCE [LARGE SCALE GENOMIC DNA]</scope>
    <source>
        <strain evidence="8 9">LOOC260</strain>
    </source>
</reference>
<name>A0A0A1GTY4_9LACO</name>
<evidence type="ECO:0000256" key="2">
    <source>
        <dbReference type="ARBA" id="ARBA00022475"/>
    </source>
</evidence>
<feature type="transmembrane region" description="Helical" evidence="6">
    <location>
        <begin position="89"/>
        <end position="108"/>
    </location>
</feature>
<sequence>MEDLQRLIERHQYIGKTGTAFIYAILVSIAVNFFWTPGHIYSSGATGLAQLITTLTGRYAPIELSTALMLFVINVPLFVLAWLKIGRQFTLFTVICVALASIMMRLIQPVTLTHDPLICAIFGGAINGFGTGLALRYGISTGGLDIVGMVLRKKTGSKMGTINILFNSLIVIAAGFVFGWPYALYSAIGLVVNARVMDMVYTRQQLLQVMIITGRPKSVIDSVQNHIRRGITIVHDAEGAYHHDEKEILFTVISRYEVYELREAMEESDPRAFVSMTESMQIMGHFYEPKL</sequence>
<gene>
    <name evidence="8" type="ORF">LOOC260_111730</name>
</gene>
<evidence type="ECO:0000256" key="5">
    <source>
        <dbReference type="ARBA" id="ARBA00023136"/>
    </source>
</evidence>
<feature type="transmembrane region" description="Helical" evidence="6">
    <location>
        <begin position="120"/>
        <end position="139"/>
    </location>
</feature>
<dbReference type="Pfam" id="PF10035">
    <property type="entry name" value="DUF2179"/>
    <property type="match status" value="1"/>
</dbReference>
<evidence type="ECO:0000256" key="4">
    <source>
        <dbReference type="ARBA" id="ARBA00022989"/>
    </source>
</evidence>
<keyword evidence="5 6" id="KW-0472">Membrane</keyword>
<organism evidence="8 9">
    <name type="scientific">Paucilactobacillus hokkaidonensis JCM 18461</name>
    <dbReference type="NCBI Taxonomy" id="1291742"/>
    <lineage>
        <taxon>Bacteria</taxon>
        <taxon>Bacillati</taxon>
        <taxon>Bacillota</taxon>
        <taxon>Bacilli</taxon>
        <taxon>Lactobacillales</taxon>
        <taxon>Lactobacillaceae</taxon>
        <taxon>Paucilactobacillus</taxon>
    </lineage>
</organism>
<dbReference type="EMBL" id="AP014680">
    <property type="protein sequence ID" value="BAP85712.1"/>
    <property type="molecule type" value="Genomic_DNA"/>
</dbReference>
<dbReference type="InterPro" id="IPR019264">
    <property type="entry name" value="DUF2179"/>
</dbReference>
<dbReference type="Gene3D" id="3.30.70.120">
    <property type="match status" value="1"/>
</dbReference>
<dbReference type="InterPro" id="IPR003740">
    <property type="entry name" value="YitT"/>
</dbReference>
<feature type="transmembrane region" description="Helical" evidence="6">
    <location>
        <begin position="160"/>
        <end position="178"/>
    </location>
</feature>
<feature type="transmembrane region" description="Helical" evidence="6">
    <location>
        <begin position="20"/>
        <end position="42"/>
    </location>
</feature>
<feature type="domain" description="DUF2179" evidence="7">
    <location>
        <begin position="229"/>
        <end position="284"/>
    </location>
</feature>
<dbReference type="InterPro" id="IPR015867">
    <property type="entry name" value="N-reg_PII/ATP_PRibTrfase_C"/>
</dbReference>